<reference evidence="2" key="1">
    <citation type="journal article" date="2019" name="Int. J. Syst. Evol. Microbiol.">
        <title>The Global Catalogue of Microorganisms (GCM) 10K type strain sequencing project: providing services to taxonomists for standard genome sequencing and annotation.</title>
        <authorList>
            <consortium name="The Broad Institute Genomics Platform"/>
            <consortium name="The Broad Institute Genome Sequencing Center for Infectious Disease"/>
            <person name="Wu L."/>
            <person name="Ma J."/>
        </authorList>
    </citation>
    <scope>NUCLEOTIDE SEQUENCE [LARGE SCALE GENOMIC DNA]</scope>
    <source>
        <strain evidence="2">JCM 15503</strain>
    </source>
</reference>
<protein>
    <submittedName>
        <fullName evidence="1">DUF2894 domain-containing protein</fullName>
    </submittedName>
</protein>
<gene>
    <name evidence="1" type="ORF">GCM10009107_60940</name>
</gene>
<dbReference type="Pfam" id="PF11445">
    <property type="entry name" value="DUF2894"/>
    <property type="match status" value="1"/>
</dbReference>
<keyword evidence="2" id="KW-1185">Reference proteome</keyword>
<dbReference type="RefSeq" id="WP_231010102.1">
    <property type="nucleotide sequence ID" value="NZ_BAAAEW010000047.1"/>
</dbReference>
<accession>A0ABP3VW37</accession>
<name>A0ABP3VW37_9BURK</name>
<dbReference type="Proteomes" id="UP001500279">
    <property type="component" value="Unassembled WGS sequence"/>
</dbReference>
<comment type="caution">
    <text evidence="1">The sequence shown here is derived from an EMBL/GenBank/DDBJ whole genome shotgun (WGS) entry which is preliminary data.</text>
</comment>
<dbReference type="InterPro" id="IPR021549">
    <property type="entry name" value="DUF2894"/>
</dbReference>
<dbReference type="EMBL" id="BAAAEW010000047">
    <property type="protein sequence ID" value="GAA0769728.1"/>
    <property type="molecule type" value="Genomic_DNA"/>
</dbReference>
<sequence>MNDRLQALQARGAARLLPVRWQLLQSLARRAAMHQGAARRVLDEKLARQLAACEDELETRLAAETGATPKPMPSPFKALMAGMTEPAQMALPANAPTSARTAPGELKAMQLFKRTWSRLSAEQRLAQSLASLPDNAGPLNSQHLVHRSLHLMRELSPAYLEHFIAHADALLWLDRVNISNGR</sequence>
<organism evidence="1 2">
    <name type="scientific">Ideonella azotifigens</name>
    <dbReference type="NCBI Taxonomy" id="513160"/>
    <lineage>
        <taxon>Bacteria</taxon>
        <taxon>Pseudomonadati</taxon>
        <taxon>Pseudomonadota</taxon>
        <taxon>Betaproteobacteria</taxon>
        <taxon>Burkholderiales</taxon>
        <taxon>Sphaerotilaceae</taxon>
        <taxon>Ideonella</taxon>
    </lineage>
</organism>
<evidence type="ECO:0000313" key="2">
    <source>
        <dbReference type="Proteomes" id="UP001500279"/>
    </source>
</evidence>
<proteinExistence type="predicted"/>
<evidence type="ECO:0000313" key="1">
    <source>
        <dbReference type="EMBL" id="GAA0769728.1"/>
    </source>
</evidence>